<name>A0ABZ0T1G3_9ADEN</name>
<dbReference type="EMBL" id="OR529407">
    <property type="protein sequence ID" value="WPS63605.1"/>
    <property type="molecule type" value="Genomic_DNA"/>
</dbReference>
<accession>A0ABZ0T1G3</accession>
<evidence type="ECO:0000313" key="1">
    <source>
        <dbReference type="EMBL" id="WPS63605.1"/>
    </source>
</evidence>
<evidence type="ECO:0000313" key="2">
    <source>
        <dbReference type="Proteomes" id="UP001327288"/>
    </source>
</evidence>
<keyword evidence="2" id="KW-1185">Reference proteome</keyword>
<protein>
    <submittedName>
        <fullName evidence="1">ORF52</fullName>
    </submittedName>
</protein>
<proteinExistence type="predicted"/>
<organism evidence="1 2">
    <name type="scientific">Aviadenovirus sp</name>
    <dbReference type="NCBI Taxonomy" id="2217649"/>
    <lineage>
        <taxon>Viruses</taxon>
        <taxon>Varidnaviria</taxon>
        <taxon>Bamfordvirae</taxon>
        <taxon>Preplasmiviricota</taxon>
        <taxon>Polisuviricotina</taxon>
        <taxon>Pharingeaviricetes</taxon>
        <taxon>Rowavirales</taxon>
        <taxon>Adenoviridae</taxon>
        <taxon>Aviadenovirus</taxon>
    </lineage>
</organism>
<dbReference type="Proteomes" id="UP001327288">
    <property type="component" value="Segment"/>
</dbReference>
<reference evidence="2" key="1">
    <citation type="submission" date="2024-05" db="EMBL/GenBank/DDBJ databases">
        <authorList>
            <person name="Karamendin K."/>
            <person name="Kydyrmanov A."/>
            <person name="Kasymbekov Y."/>
            <person name="Nuralibekov S."/>
            <person name="Sabyrzhan T."/>
            <person name="Khan Y."/>
        </authorList>
    </citation>
    <scope>NUCLEOTIDE SEQUENCE [LARGE SCALE GENOMIC DNA]</scope>
</reference>
<sequence>MNRRNPKPVSDLFQAVIMTAVEYPRCFGSLSGVFKTIEANDMDVATAANAIARFLNDDGVHDLYICGCAASHAERFYEDLKASLDDEPEVAFVRERHAHWDTLREKRIIRSAEPPRRNPGRMRGYVSLLFTNTDPARYHTFDRKDLAAYVYCGNSSDGPCKRFECRSLSGTVCVLNVSKRLCRVCFRKGIKGKLDAIEDNHYEPEDVALVDEGVVAEPLGMPKEMFEYHFSDTDSSDTE</sequence>